<evidence type="ECO:0008006" key="4">
    <source>
        <dbReference type="Google" id="ProtNLM"/>
    </source>
</evidence>
<feature type="region of interest" description="Disordered" evidence="1">
    <location>
        <begin position="581"/>
        <end position="624"/>
    </location>
</feature>
<accession>A0A2Z7AWJ9</accession>
<feature type="region of interest" description="Disordered" evidence="1">
    <location>
        <begin position="241"/>
        <end position="261"/>
    </location>
</feature>
<dbReference type="AlphaFoldDB" id="A0A2Z7AWJ9"/>
<name>A0A2Z7AWJ9_9LAMI</name>
<feature type="compositionally biased region" description="Basic residues" evidence="1">
    <location>
        <begin position="247"/>
        <end position="261"/>
    </location>
</feature>
<evidence type="ECO:0000256" key="1">
    <source>
        <dbReference type="SAM" id="MobiDB-lite"/>
    </source>
</evidence>
<dbReference type="OrthoDB" id="848707at2759"/>
<organism evidence="2 3">
    <name type="scientific">Dorcoceras hygrometricum</name>
    <dbReference type="NCBI Taxonomy" id="472368"/>
    <lineage>
        <taxon>Eukaryota</taxon>
        <taxon>Viridiplantae</taxon>
        <taxon>Streptophyta</taxon>
        <taxon>Embryophyta</taxon>
        <taxon>Tracheophyta</taxon>
        <taxon>Spermatophyta</taxon>
        <taxon>Magnoliopsida</taxon>
        <taxon>eudicotyledons</taxon>
        <taxon>Gunneridae</taxon>
        <taxon>Pentapetalae</taxon>
        <taxon>asterids</taxon>
        <taxon>lamiids</taxon>
        <taxon>Lamiales</taxon>
        <taxon>Gesneriaceae</taxon>
        <taxon>Didymocarpoideae</taxon>
        <taxon>Trichosporeae</taxon>
        <taxon>Loxocarpinae</taxon>
        <taxon>Dorcoceras</taxon>
    </lineage>
</organism>
<reference evidence="2 3" key="1">
    <citation type="journal article" date="2015" name="Proc. Natl. Acad. Sci. U.S.A.">
        <title>The resurrection genome of Boea hygrometrica: A blueprint for survival of dehydration.</title>
        <authorList>
            <person name="Xiao L."/>
            <person name="Yang G."/>
            <person name="Zhang L."/>
            <person name="Yang X."/>
            <person name="Zhao S."/>
            <person name="Ji Z."/>
            <person name="Zhou Q."/>
            <person name="Hu M."/>
            <person name="Wang Y."/>
            <person name="Chen M."/>
            <person name="Xu Y."/>
            <person name="Jin H."/>
            <person name="Xiao X."/>
            <person name="Hu G."/>
            <person name="Bao F."/>
            <person name="Hu Y."/>
            <person name="Wan P."/>
            <person name="Li L."/>
            <person name="Deng X."/>
            <person name="Kuang T."/>
            <person name="Xiang C."/>
            <person name="Zhu J.K."/>
            <person name="Oliver M.J."/>
            <person name="He Y."/>
        </authorList>
    </citation>
    <scope>NUCLEOTIDE SEQUENCE [LARGE SCALE GENOMIC DNA]</scope>
    <source>
        <strain evidence="3">cv. XS01</strain>
    </source>
</reference>
<feature type="region of interest" description="Disordered" evidence="1">
    <location>
        <begin position="711"/>
        <end position="742"/>
    </location>
</feature>
<evidence type="ECO:0000313" key="3">
    <source>
        <dbReference type="Proteomes" id="UP000250235"/>
    </source>
</evidence>
<proteinExistence type="predicted"/>
<dbReference type="Proteomes" id="UP000250235">
    <property type="component" value="Unassembled WGS sequence"/>
</dbReference>
<feature type="compositionally biased region" description="Basic and acidic residues" evidence="1">
    <location>
        <begin position="711"/>
        <end position="728"/>
    </location>
</feature>
<sequence>MASFLISRSHHIDFDSVFRFDDAGTVQMFESLVATGLMEFLGCPAIFHEQALIEFFENGSVRDGMVVSTISGTAVEISESVFAATFGLPTEGLTDLSEVPRDLLSNVQSLFSASEKEVSISCFKKEVKMQYRLLSDILAKSLFVKAGSFDAVTRDRLLLMTAITFDVKVNWGNLLFGVLKEMVTPDSRQAKGYAIQICVLLKNIPGLELGDSKAFPAPRILNEKTVHRIVSVNENVGAEEVGEAPRAKKTPVKKTMSKKRKAASEAEVAPVITKKRSTKGKPAVARRISLDKQVEGTTADEEASVGGTVEKGDKLVDETEIGDDFGAWLDSSFPAFASQADEPVVASTNIEKATSSKHNTEVHMSFDELLLQIPNDMLLPSITTAEVSMLRLGESSSFRDKGKAILVEDDELTENPANEIVALVCSDVEFLVRNIPFSFDSEDLPVHDQEAAHTSAPVDANAFTNALEDLRSYLSQRIDESTHEIRSKANDVEFNVRGDLFKQQAWLRHTFQDACDVLERQSKQMNDLKKGLMAPAKLNALDGQVAALRNDQLEFQNRISADLLSLSTQFADIVEFIRGGDAKKGKSGSSSRPPPVRVERRPLPTPKSPRDVAGGSSAKKQPKEFFKQISKSLTDCKEKERGLEEKREVVPLAATSSFYSLDVAGGSSAVRIPTFPRTTGTFEERVEQARRHILESGLVISVEEAAERIRQADIQESDRLHRERERARREKRSSSSRRRRRF</sequence>
<feature type="compositionally biased region" description="Basic residues" evidence="1">
    <location>
        <begin position="729"/>
        <end position="742"/>
    </location>
</feature>
<gene>
    <name evidence="2" type="ORF">F511_44094</name>
</gene>
<dbReference type="EMBL" id="KV011655">
    <property type="protein sequence ID" value="KZV26225.1"/>
    <property type="molecule type" value="Genomic_DNA"/>
</dbReference>
<protein>
    <recommendedName>
        <fullName evidence="4">Dystroglycan-like</fullName>
    </recommendedName>
</protein>
<evidence type="ECO:0000313" key="2">
    <source>
        <dbReference type="EMBL" id="KZV26225.1"/>
    </source>
</evidence>
<keyword evidence="3" id="KW-1185">Reference proteome</keyword>